<evidence type="ECO:0000313" key="3">
    <source>
        <dbReference type="Proteomes" id="UP001596074"/>
    </source>
</evidence>
<comment type="caution">
    <text evidence="2">The sequence shown here is derived from an EMBL/GenBank/DDBJ whole genome shotgun (WGS) entry which is preliminary data.</text>
</comment>
<evidence type="ECO:0000259" key="1">
    <source>
        <dbReference type="Pfam" id="PF18096"/>
    </source>
</evidence>
<sequence>MDLQAFRDLLTPAGQAVLAAAAGSDLSESGLLTTATRLREEHPGGPVAAALTQARLRVRARAKFGADADAMYFTQAGLEQSTRAGVAAHRARRFAAYLHEDSPDVHPPASAGVLDLGCGIGADLIARARAGCTGEGVERDPLTAEVARANLAALELDDLASVRLGDALDADPAGRAAVFADPGRRTARGRVFDPRSYEPPLDDVLALASRAPAACVKVAPGIPYEALWDGGDGAPLTGAPVEAEWISEGGEVKEAALWLGGLAGDVRRRATLLTPGAPAVTLTPEPGLGEPEVRPWGRFLYEPDGAVIRAHLVAEAAARVGGWLADPRIAYVTSDTLAPTPLAAAYEIEDVLPFSVKRLRAELRRRAPGTLTIKKRGSAVDIDRLRRDLGFGGRSGARRTGGELVLLLTRVGRDPVALLASPAR</sequence>
<dbReference type="CDD" id="cd02440">
    <property type="entry name" value="AdoMet_MTases"/>
    <property type="match status" value="1"/>
</dbReference>
<dbReference type="Pfam" id="PF18096">
    <property type="entry name" value="Thump_like"/>
    <property type="match status" value="1"/>
</dbReference>
<accession>A0ABW1A0M3</accession>
<evidence type="ECO:0000313" key="2">
    <source>
        <dbReference type="EMBL" id="MFC5749095.1"/>
    </source>
</evidence>
<reference evidence="3" key="1">
    <citation type="journal article" date="2019" name="Int. J. Syst. Evol. Microbiol.">
        <title>The Global Catalogue of Microorganisms (GCM) 10K type strain sequencing project: providing services to taxonomists for standard genome sequencing and annotation.</title>
        <authorList>
            <consortium name="The Broad Institute Genomics Platform"/>
            <consortium name="The Broad Institute Genome Sequencing Center for Infectious Disease"/>
            <person name="Wu L."/>
            <person name="Ma J."/>
        </authorList>
    </citation>
    <scope>NUCLEOTIDE SEQUENCE [LARGE SCALE GENOMIC DNA]</scope>
    <source>
        <strain evidence="3">KCTC 42087</strain>
    </source>
</reference>
<feature type="domain" description="THUMP-like" evidence="1">
    <location>
        <begin position="344"/>
        <end position="422"/>
    </location>
</feature>
<dbReference type="InterPro" id="IPR029063">
    <property type="entry name" value="SAM-dependent_MTases_sf"/>
</dbReference>
<protein>
    <submittedName>
        <fullName evidence="2">SAM-dependent methyltransferase</fullName>
    </submittedName>
</protein>
<dbReference type="SUPFAM" id="SSF53335">
    <property type="entry name" value="S-adenosyl-L-methionine-dependent methyltransferases"/>
    <property type="match status" value="1"/>
</dbReference>
<dbReference type="GO" id="GO:0008168">
    <property type="term" value="F:methyltransferase activity"/>
    <property type="evidence" value="ECO:0007669"/>
    <property type="project" value="UniProtKB-KW"/>
</dbReference>
<dbReference type="GO" id="GO:0032259">
    <property type="term" value="P:methylation"/>
    <property type="evidence" value="ECO:0007669"/>
    <property type="project" value="UniProtKB-KW"/>
</dbReference>
<gene>
    <name evidence="2" type="ORF">ACFPZN_26055</name>
</gene>
<keyword evidence="2" id="KW-0808">Transferase</keyword>
<organism evidence="2 3">
    <name type="scientific">Actinomadura rugatobispora</name>
    <dbReference type="NCBI Taxonomy" id="1994"/>
    <lineage>
        <taxon>Bacteria</taxon>
        <taxon>Bacillati</taxon>
        <taxon>Actinomycetota</taxon>
        <taxon>Actinomycetes</taxon>
        <taxon>Streptosporangiales</taxon>
        <taxon>Thermomonosporaceae</taxon>
        <taxon>Actinomadura</taxon>
    </lineage>
</organism>
<keyword evidence="3" id="KW-1185">Reference proteome</keyword>
<dbReference type="EMBL" id="JBHSON010000039">
    <property type="protein sequence ID" value="MFC5749095.1"/>
    <property type="molecule type" value="Genomic_DNA"/>
</dbReference>
<keyword evidence="2" id="KW-0489">Methyltransferase</keyword>
<dbReference type="Proteomes" id="UP001596074">
    <property type="component" value="Unassembled WGS sequence"/>
</dbReference>
<name>A0ABW1A0M3_9ACTN</name>
<dbReference type="Gene3D" id="3.40.50.150">
    <property type="entry name" value="Vaccinia Virus protein VP39"/>
    <property type="match status" value="1"/>
</dbReference>
<proteinExistence type="predicted"/>
<dbReference type="InterPro" id="IPR041497">
    <property type="entry name" value="Thump-like"/>
</dbReference>
<dbReference type="RefSeq" id="WP_378284810.1">
    <property type="nucleotide sequence ID" value="NZ_JBHSON010000039.1"/>
</dbReference>